<dbReference type="PROSITE" id="PS51192">
    <property type="entry name" value="HELICASE_ATP_BIND_1"/>
    <property type="match status" value="1"/>
</dbReference>
<evidence type="ECO:0000256" key="4">
    <source>
        <dbReference type="ARBA" id="ARBA00022840"/>
    </source>
</evidence>
<dbReference type="GO" id="GO:0003676">
    <property type="term" value="F:nucleic acid binding"/>
    <property type="evidence" value="ECO:0007669"/>
    <property type="project" value="InterPro"/>
</dbReference>
<keyword evidence="2" id="KW-0378">Hydrolase</keyword>
<dbReference type="Pfam" id="PF00270">
    <property type="entry name" value="DEAD"/>
    <property type="match status" value="1"/>
</dbReference>
<dbReference type="GO" id="GO:0003724">
    <property type="term" value="F:RNA helicase activity"/>
    <property type="evidence" value="ECO:0007669"/>
    <property type="project" value="InterPro"/>
</dbReference>
<dbReference type="EMBL" id="UINC01058032">
    <property type="protein sequence ID" value="SVB79834.1"/>
    <property type="molecule type" value="Genomic_DNA"/>
</dbReference>
<keyword evidence="4" id="KW-0067">ATP-binding</keyword>
<reference evidence="7" key="1">
    <citation type="submission" date="2018-05" db="EMBL/GenBank/DDBJ databases">
        <authorList>
            <person name="Lanie J.A."/>
            <person name="Ng W.-L."/>
            <person name="Kazmierczak K.M."/>
            <person name="Andrzejewski T.M."/>
            <person name="Davidsen T.M."/>
            <person name="Wayne K.J."/>
            <person name="Tettelin H."/>
            <person name="Glass J.I."/>
            <person name="Rusch D."/>
            <person name="Podicherti R."/>
            <person name="Tsui H.-C.T."/>
            <person name="Winkler M.E."/>
        </authorList>
    </citation>
    <scope>NUCLEOTIDE SEQUENCE</scope>
</reference>
<dbReference type="PANTHER" id="PTHR47959">
    <property type="entry name" value="ATP-DEPENDENT RNA HELICASE RHLE-RELATED"/>
    <property type="match status" value="1"/>
</dbReference>
<dbReference type="PROSITE" id="PS51195">
    <property type="entry name" value="Q_MOTIF"/>
    <property type="match status" value="1"/>
</dbReference>
<dbReference type="GO" id="GO:0005524">
    <property type="term" value="F:ATP binding"/>
    <property type="evidence" value="ECO:0007669"/>
    <property type="project" value="UniProtKB-KW"/>
</dbReference>
<name>A0A382GY13_9ZZZZ</name>
<protein>
    <recommendedName>
        <fullName evidence="8">DEAD/DEAH box helicase</fullName>
    </recommendedName>
</protein>
<keyword evidence="3" id="KW-0347">Helicase</keyword>
<proteinExistence type="predicted"/>
<evidence type="ECO:0000313" key="7">
    <source>
        <dbReference type="EMBL" id="SVB79834.1"/>
    </source>
</evidence>
<organism evidence="7">
    <name type="scientific">marine metagenome</name>
    <dbReference type="NCBI Taxonomy" id="408172"/>
    <lineage>
        <taxon>unclassified sequences</taxon>
        <taxon>metagenomes</taxon>
        <taxon>ecological metagenomes</taxon>
    </lineage>
</organism>
<feature type="domain" description="DEAD-box RNA helicase Q" evidence="6">
    <location>
        <begin position="2"/>
        <end position="30"/>
    </location>
</feature>
<dbReference type="InterPro" id="IPR050079">
    <property type="entry name" value="DEAD_box_RNA_helicase"/>
</dbReference>
<evidence type="ECO:0000256" key="1">
    <source>
        <dbReference type="ARBA" id="ARBA00022741"/>
    </source>
</evidence>
<dbReference type="PANTHER" id="PTHR47959:SF1">
    <property type="entry name" value="ATP-DEPENDENT RNA HELICASE DBPA"/>
    <property type="match status" value="1"/>
</dbReference>
<dbReference type="InterPro" id="IPR027417">
    <property type="entry name" value="P-loop_NTPase"/>
</dbReference>
<accession>A0A382GY13</accession>
<feature type="non-terminal residue" evidence="7">
    <location>
        <position position="435"/>
    </location>
</feature>
<dbReference type="Gene3D" id="3.40.50.300">
    <property type="entry name" value="P-loop containing nucleotide triphosphate hydrolases"/>
    <property type="match status" value="1"/>
</dbReference>
<gene>
    <name evidence="7" type="ORF">METZ01_LOCUS232688</name>
</gene>
<dbReference type="GO" id="GO:0005829">
    <property type="term" value="C:cytosol"/>
    <property type="evidence" value="ECO:0007669"/>
    <property type="project" value="TreeGrafter"/>
</dbReference>
<dbReference type="AlphaFoldDB" id="A0A382GY13"/>
<evidence type="ECO:0000259" key="6">
    <source>
        <dbReference type="PROSITE" id="PS51195"/>
    </source>
</evidence>
<dbReference type="InterPro" id="IPR014001">
    <property type="entry name" value="Helicase_ATP-bd"/>
</dbReference>
<sequence length="435" mass="46655">MHSFEDLGLAEELVEALASEGFDEPTEFQRAAIPVMRRGNNLFGAVGPGAGTLVAYGSACLERIHSSYGLPGVLVLTATTTAATALAESLGRIALSTGHVISALGGAWSHPERSDVLFGTPRDIQGAVDGSRLSLEGIRSVVIDGASAIEAGRELDATGSVLEYVSPEAQRIILSLPVTEPVRTLVSTYASKTVRVPPGTTPDLDRSEQGRKCLRFRITGQDKVEALANLASELFGDNARRIVVFCRSEDWAADVGDFLTLHGFPAGAPGDETLRIWLGVEPLQTREAVKSLGEPSHVCTVSLDCPPDVDTLHRRHGIGDDGIVLLFPREVPHFRDTARRAGYKVQPLTPPPSQIEGYVARIREDLGNAASRMDLAPYYLLLEPLLEQFSPQELATAAVALLSRAVNDGETTLTDLEPGSLQKPMESGEFARLFV</sequence>
<dbReference type="InterPro" id="IPR011545">
    <property type="entry name" value="DEAD/DEAH_box_helicase_dom"/>
</dbReference>
<dbReference type="GO" id="GO:0016787">
    <property type="term" value="F:hydrolase activity"/>
    <property type="evidence" value="ECO:0007669"/>
    <property type="project" value="UniProtKB-KW"/>
</dbReference>
<evidence type="ECO:0008006" key="8">
    <source>
        <dbReference type="Google" id="ProtNLM"/>
    </source>
</evidence>
<feature type="domain" description="Helicase ATP-binding" evidence="5">
    <location>
        <begin position="33"/>
        <end position="196"/>
    </location>
</feature>
<evidence type="ECO:0000259" key="5">
    <source>
        <dbReference type="PROSITE" id="PS51192"/>
    </source>
</evidence>
<feature type="non-terminal residue" evidence="7">
    <location>
        <position position="1"/>
    </location>
</feature>
<dbReference type="SUPFAM" id="SSF52540">
    <property type="entry name" value="P-loop containing nucleoside triphosphate hydrolases"/>
    <property type="match status" value="1"/>
</dbReference>
<keyword evidence="1" id="KW-0547">Nucleotide-binding</keyword>
<dbReference type="InterPro" id="IPR014014">
    <property type="entry name" value="RNA_helicase_DEAD_Q_motif"/>
</dbReference>
<evidence type="ECO:0000256" key="3">
    <source>
        <dbReference type="ARBA" id="ARBA00022806"/>
    </source>
</evidence>
<evidence type="ECO:0000256" key="2">
    <source>
        <dbReference type="ARBA" id="ARBA00022801"/>
    </source>
</evidence>